<dbReference type="AlphaFoldDB" id="A0A284RZ53"/>
<reference evidence="3" key="1">
    <citation type="journal article" date="2017" name="Nat. Ecol. Evol.">
        <title>Genome expansion and lineage-specific genetic innovations in the forest pathogenic fungi Armillaria.</title>
        <authorList>
            <person name="Sipos G."/>
            <person name="Prasanna A.N."/>
            <person name="Walter M.C."/>
            <person name="O'Connor E."/>
            <person name="Balint B."/>
            <person name="Krizsan K."/>
            <person name="Kiss B."/>
            <person name="Hess J."/>
            <person name="Varga T."/>
            <person name="Slot J."/>
            <person name="Riley R."/>
            <person name="Boka B."/>
            <person name="Rigling D."/>
            <person name="Barry K."/>
            <person name="Lee J."/>
            <person name="Mihaltcheva S."/>
            <person name="LaButti K."/>
            <person name="Lipzen A."/>
            <person name="Waldron R."/>
            <person name="Moloney N.M."/>
            <person name="Sperisen C."/>
            <person name="Kredics L."/>
            <person name="Vagvoelgyi C."/>
            <person name="Patrignani A."/>
            <person name="Fitzpatrick D."/>
            <person name="Nagy I."/>
            <person name="Doyle S."/>
            <person name="Anderson J.B."/>
            <person name="Grigoriev I.V."/>
            <person name="Gueldener U."/>
            <person name="Muensterkoetter M."/>
            <person name="Nagy L.G."/>
        </authorList>
    </citation>
    <scope>NUCLEOTIDE SEQUENCE [LARGE SCALE GENOMIC DNA]</scope>
    <source>
        <strain evidence="3">C18/9</strain>
    </source>
</reference>
<proteinExistence type="predicted"/>
<name>A0A284RZ53_ARMOS</name>
<organism evidence="2 3">
    <name type="scientific">Armillaria ostoyae</name>
    <name type="common">Armillaria root rot fungus</name>
    <dbReference type="NCBI Taxonomy" id="47428"/>
    <lineage>
        <taxon>Eukaryota</taxon>
        <taxon>Fungi</taxon>
        <taxon>Dikarya</taxon>
        <taxon>Basidiomycota</taxon>
        <taxon>Agaricomycotina</taxon>
        <taxon>Agaricomycetes</taxon>
        <taxon>Agaricomycetidae</taxon>
        <taxon>Agaricales</taxon>
        <taxon>Marasmiineae</taxon>
        <taxon>Physalacriaceae</taxon>
        <taxon>Armillaria</taxon>
    </lineage>
</organism>
<accession>A0A284RZ53</accession>
<keyword evidence="3" id="KW-1185">Reference proteome</keyword>
<protein>
    <submittedName>
        <fullName evidence="2">Uncharacterized protein</fullName>
    </submittedName>
</protein>
<dbReference type="EMBL" id="FUEG01000022">
    <property type="protein sequence ID" value="SJL13990.1"/>
    <property type="molecule type" value="Genomic_DNA"/>
</dbReference>
<feature type="compositionally biased region" description="Low complexity" evidence="1">
    <location>
        <begin position="41"/>
        <end position="54"/>
    </location>
</feature>
<gene>
    <name evidence="2" type="ORF">ARMOST_17442</name>
</gene>
<evidence type="ECO:0000313" key="2">
    <source>
        <dbReference type="EMBL" id="SJL13990.1"/>
    </source>
</evidence>
<evidence type="ECO:0000256" key="1">
    <source>
        <dbReference type="SAM" id="MobiDB-lite"/>
    </source>
</evidence>
<sequence>MVHSALPNTGPFDASGGPKSPGLHASHPHQPRKPSNEAALPPTTTTMTTPPLSTVAATTMTTTTNARHGTKYSRNPLPANPSPLAAISVSIAPVYEVRGPSRSRIY</sequence>
<feature type="region of interest" description="Disordered" evidence="1">
    <location>
        <begin position="1"/>
        <end position="54"/>
    </location>
</feature>
<dbReference type="Proteomes" id="UP000219338">
    <property type="component" value="Unassembled WGS sequence"/>
</dbReference>
<evidence type="ECO:0000313" key="3">
    <source>
        <dbReference type="Proteomes" id="UP000219338"/>
    </source>
</evidence>